<protein>
    <submittedName>
        <fullName evidence="2">Uncharacterized protein</fullName>
    </submittedName>
</protein>
<dbReference type="AlphaFoldDB" id="A0AAW1R096"/>
<comment type="caution">
    <text evidence="2">The sequence shown here is derived from an EMBL/GenBank/DDBJ whole genome shotgun (WGS) entry which is preliminary data.</text>
</comment>
<feature type="compositionally biased region" description="Pro residues" evidence="1">
    <location>
        <begin position="52"/>
        <end position="64"/>
    </location>
</feature>
<evidence type="ECO:0000313" key="2">
    <source>
        <dbReference type="EMBL" id="KAK9826928.1"/>
    </source>
</evidence>
<reference evidence="2 3" key="1">
    <citation type="journal article" date="2024" name="Nat. Commun.">
        <title>Phylogenomics reveals the evolutionary origins of lichenization in chlorophyte algae.</title>
        <authorList>
            <person name="Puginier C."/>
            <person name="Libourel C."/>
            <person name="Otte J."/>
            <person name="Skaloud P."/>
            <person name="Haon M."/>
            <person name="Grisel S."/>
            <person name="Petersen M."/>
            <person name="Berrin J.G."/>
            <person name="Delaux P.M."/>
            <person name="Dal Grande F."/>
            <person name="Keller J."/>
        </authorList>
    </citation>
    <scope>NUCLEOTIDE SEQUENCE [LARGE SCALE GENOMIC DNA]</scope>
    <source>
        <strain evidence="2 3">SAG 2145</strain>
    </source>
</reference>
<feature type="region of interest" description="Disordered" evidence="1">
    <location>
        <begin position="239"/>
        <end position="258"/>
    </location>
</feature>
<keyword evidence="3" id="KW-1185">Reference proteome</keyword>
<dbReference type="Proteomes" id="UP001438707">
    <property type="component" value="Unassembled WGS sequence"/>
</dbReference>
<feature type="compositionally biased region" description="Polar residues" evidence="1">
    <location>
        <begin position="90"/>
        <end position="99"/>
    </location>
</feature>
<sequence length="258" mass="28047">MSSELVANAIEDVLQETGIASSHDHSQPPPAINTIRPISNRPMPSLLFGPQAFPPPPLPGPPPVGQVGAGPAFPPPAYDHQPVVTLDDYTYNQNGTLGTTPGHDLQPPEPFTAEELAELQQLHPDSTGESDPLQSRRAALESSGGSTNSTDHLTPAQQAEAFFRELESENDGLRLTQGEAEFMRNGLAAGWQPESRDGGLTPQQQAAADNRDADAFIDAVLNPFPQDDTEMAEQKHIIRRRNTKRTMRKTKRAGRKRK</sequence>
<evidence type="ECO:0000313" key="3">
    <source>
        <dbReference type="Proteomes" id="UP001438707"/>
    </source>
</evidence>
<accession>A0AAW1R096</accession>
<proteinExistence type="predicted"/>
<feature type="region of interest" description="Disordered" evidence="1">
    <location>
        <begin position="16"/>
        <end position="160"/>
    </location>
</feature>
<feature type="compositionally biased region" description="Polar residues" evidence="1">
    <location>
        <begin position="143"/>
        <end position="157"/>
    </location>
</feature>
<name>A0AAW1R096_9CHLO</name>
<feature type="compositionally biased region" description="Polar residues" evidence="1">
    <location>
        <begin position="123"/>
        <end position="133"/>
    </location>
</feature>
<evidence type="ECO:0000256" key="1">
    <source>
        <dbReference type="SAM" id="MobiDB-lite"/>
    </source>
</evidence>
<dbReference type="EMBL" id="JALJOS010000019">
    <property type="protein sequence ID" value="KAK9826928.1"/>
    <property type="molecule type" value="Genomic_DNA"/>
</dbReference>
<feature type="region of interest" description="Disordered" evidence="1">
    <location>
        <begin position="184"/>
        <end position="212"/>
    </location>
</feature>
<gene>
    <name evidence="2" type="ORF">WJX74_000541</name>
</gene>
<organism evidence="2 3">
    <name type="scientific">Apatococcus lobatus</name>
    <dbReference type="NCBI Taxonomy" id="904363"/>
    <lineage>
        <taxon>Eukaryota</taxon>
        <taxon>Viridiplantae</taxon>
        <taxon>Chlorophyta</taxon>
        <taxon>core chlorophytes</taxon>
        <taxon>Trebouxiophyceae</taxon>
        <taxon>Chlorellales</taxon>
        <taxon>Chlorellaceae</taxon>
        <taxon>Apatococcus</taxon>
    </lineage>
</organism>